<feature type="transmembrane region" description="Helical" evidence="8">
    <location>
        <begin position="275"/>
        <end position="296"/>
    </location>
</feature>
<dbReference type="InterPro" id="IPR036259">
    <property type="entry name" value="MFS_trans_sf"/>
</dbReference>
<evidence type="ECO:0000256" key="5">
    <source>
        <dbReference type="ARBA" id="ARBA00022692"/>
    </source>
</evidence>
<feature type="domain" description="Major facilitator superfamily associated" evidence="9">
    <location>
        <begin position="2"/>
        <end position="306"/>
    </location>
</feature>
<keyword evidence="6 8" id="KW-1133">Transmembrane helix</keyword>
<accession>A0A7W5B529</accession>
<reference evidence="10 11" key="1">
    <citation type="submission" date="2020-08" db="EMBL/GenBank/DDBJ databases">
        <title>Genomic Encyclopedia of Type Strains, Phase III (KMG-III): the genomes of soil and plant-associated and newly described type strains.</title>
        <authorList>
            <person name="Whitman W."/>
        </authorList>
    </citation>
    <scope>NUCLEOTIDE SEQUENCE [LARGE SCALE GENOMIC DNA]</scope>
    <source>
        <strain evidence="10 11">CECT 5862</strain>
    </source>
</reference>
<dbReference type="Gene3D" id="1.20.1250.20">
    <property type="entry name" value="MFS general substrate transporter like domains"/>
    <property type="match status" value="2"/>
</dbReference>
<evidence type="ECO:0000256" key="1">
    <source>
        <dbReference type="ARBA" id="ARBA00004429"/>
    </source>
</evidence>
<keyword evidence="7 8" id="KW-0472">Membrane</keyword>
<evidence type="ECO:0000256" key="6">
    <source>
        <dbReference type="ARBA" id="ARBA00022989"/>
    </source>
</evidence>
<dbReference type="InterPro" id="IPR024989">
    <property type="entry name" value="MFS_assoc_dom"/>
</dbReference>
<dbReference type="GO" id="GO:0030395">
    <property type="term" value="F:lactose binding"/>
    <property type="evidence" value="ECO:0007669"/>
    <property type="project" value="TreeGrafter"/>
</dbReference>
<dbReference type="Proteomes" id="UP000570361">
    <property type="component" value="Unassembled WGS sequence"/>
</dbReference>
<name>A0A7W5B529_9BACL</name>
<dbReference type="AlphaFoldDB" id="A0A7W5B529"/>
<feature type="transmembrane region" description="Helical" evidence="8">
    <location>
        <begin position="105"/>
        <end position="123"/>
    </location>
</feature>
<evidence type="ECO:0000256" key="3">
    <source>
        <dbReference type="ARBA" id="ARBA00022475"/>
    </source>
</evidence>
<feature type="transmembrane region" description="Helical" evidence="8">
    <location>
        <begin position="214"/>
        <end position="237"/>
    </location>
</feature>
<comment type="subcellular location">
    <subcellularLocation>
        <location evidence="1">Cell inner membrane</location>
        <topology evidence="1">Multi-pass membrane protein</topology>
    </subcellularLocation>
</comment>
<dbReference type="PANTHER" id="PTHR23522">
    <property type="entry name" value="BLL5896 PROTEIN"/>
    <property type="match status" value="1"/>
</dbReference>
<dbReference type="SUPFAM" id="SSF103473">
    <property type="entry name" value="MFS general substrate transporter"/>
    <property type="match status" value="1"/>
</dbReference>
<keyword evidence="2" id="KW-0813">Transport</keyword>
<keyword evidence="3" id="KW-1003">Cell membrane</keyword>
<dbReference type="GO" id="GO:0015528">
    <property type="term" value="F:lactose:proton symporter activity"/>
    <property type="evidence" value="ECO:0007669"/>
    <property type="project" value="TreeGrafter"/>
</dbReference>
<feature type="transmembrane region" description="Helical" evidence="8">
    <location>
        <begin position="82"/>
        <end position="99"/>
    </location>
</feature>
<dbReference type="GO" id="GO:0005886">
    <property type="term" value="C:plasma membrane"/>
    <property type="evidence" value="ECO:0007669"/>
    <property type="project" value="UniProtKB-SubCell"/>
</dbReference>
<evidence type="ECO:0000313" key="11">
    <source>
        <dbReference type="Proteomes" id="UP000570361"/>
    </source>
</evidence>
<keyword evidence="4" id="KW-0997">Cell inner membrane</keyword>
<dbReference type="EMBL" id="JACHXK010000036">
    <property type="protein sequence ID" value="MBB3114575.1"/>
    <property type="molecule type" value="Genomic_DNA"/>
</dbReference>
<feature type="transmembrane region" description="Helical" evidence="8">
    <location>
        <begin position="180"/>
        <end position="202"/>
    </location>
</feature>
<evidence type="ECO:0000313" key="10">
    <source>
        <dbReference type="EMBL" id="MBB3114575.1"/>
    </source>
</evidence>
<keyword evidence="11" id="KW-1185">Reference proteome</keyword>
<evidence type="ECO:0000256" key="7">
    <source>
        <dbReference type="ARBA" id="ARBA00023136"/>
    </source>
</evidence>
<feature type="transmembrane region" description="Helical" evidence="8">
    <location>
        <begin position="150"/>
        <end position="174"/>
    </location>
</feature>
<evidence type="ECO:0000256" key="8">
    <source>
        <dbReference type="SAM" id="Phobius"/>
    </source>
</evidence>
<sequence length="336" mass="36991">MLSQPIWGMISDRFRSLKHTLVMLLLVSVGIGAALFQASDMILLGVLTGLMYFFFMPTDPLVESLNYQSAQRLNIPFGSIRMFGALGYAASSLVAGVAIEYYGQGSYFALFMLYGVLALLLCLKTPEAPAVSKRMQLTDMKLFLKDKRTIMFFSLILILAIPHRMNDIFIGVYIQELGGTVSQVGIAWTVMTLSEVVVFAVSHRLIREGKELAVIAWAAFFYALRFLLSSIMAAPIAVVGLQLLQSVSFVLFYAAAIQYLYRIIPPAWKATGQTLLATLLFGISGVVSSTLGGWLFDQVGGRNVYLIMALLAGGGMVYSWAIHVKMKDQKTQKTSL</sequence>
<feature type="transmembrane region" description="Helical" evidence="8">
    <location>
        <begin position="42"/>
        <end position="62"/>
    </location>
</feature>
<keyword evidence="5 8" id="KW-0812">Transmembrane</keyword>
<evidence type="ECO:0000259" key="9">
    <source>
        <dbReference type="Pfam" id="PF12832"/>
    </source>
</evidence>
<dbReference type="PANTHER" id="PTHR23522:SF10">
    <property type="entry name" value="3-PHENYLPROPIONIC ACID TRANSPORTER-RELATED"/>
    <property type="match status" value="1"/>
</dbReference>
<organism evidence="10 11">
    <name type="scientific">Paenibacillus phyllosphaerae</name>
    <dbReference type="NCBI Taxonomy" id="274593"/>
    <lineage>
        <taxon>Bacteria</taxon>
        <taxon>Bacillati</taxon>
        <taxon>Bacillota</taxon>
        <taxon>Bacilli</taxon>
        <taxon>Bacillales</taxon>
        <taxon>Paenibacillaceae</taxon>
        <taxon>Paenibacillus</taxon>
    </lineage>
</organism>
<gene>
    <name evidence="10" type="ORF">FHS18_006697</name>
</gene>
<feature type="transmembrane region" description="Helical" evidence="8">
    <location>
        <begin position="302"/>
        <end position="322"/>
    </location>
</feature>
<comment type="caution">
    <text evidence="10">The sequence shown here is derived from an EMBL/GenBank/DDBJ whole genome shotgun (WGS) entry which is preliminary data.</text>
</comment>
<proteinExistence type="predicted"/>
<feature type="transmembrane region" description="Helical" evidence="8">
    <location>
        <begin position="243"/>
        <end position="263"/>
    </location>
</feature>
<feature type="transmembrane region" description="Helical" evidence="8">
    <location>
        <begin position="20"/>
        <end position="36"/>
    </location>
</feature>
<protein>
    <submittedName>
        <fullName evidence="10">PPP family 3-phenylpropionic acid transporter</fullName>
    </submittedName>
</protein>
<evidence type="ECO:0000256" key="4">
    <source>
        <dbReference type="ARBA" id="ARBA00022519"/>
    </source>
</evidence>
<evidence type="ECO:0000256" key="2">
    <source>
        <dbReference type="ARBA" id="ARBA00022448"/>
    </source>
</evidence>
<dbReference type="Pfam" id="PF12832">
    <property type="entry name" value="MFS_1_like"/>
    <property type="match status" value="1"/>
</dbReference>